<feature type="signal peptide" evidence="1">
    <location>
        <begin position="1"/>
        <end position="22"/>
    </location>
</feature>
<evidence type="ECO:0000256" key="1">
    <source>
        <dbReference type="SAM" id="SignalP"/>
    </source>
</evidence>
<protein>
    <recommendedName>
        <fullName evidence="4">Polymer-forming cytoskeletal protein</fullName>
    </recommendedName>
</protein>
<reference evidence="2 3" key="1">
    <citation type="submission" date="2020-11" db="EMBL/GenBank/DDBJ databases">
        <title>Draft Genome Sequence and Secondary Metabolite Biosynthetic Potential of the Lysobacter niastensis Type strain DSM 18481.</title>
        <authorList>
            <person name="Turrini P."/>
            <person name="Artuso I."/>
            <person name="Tescari M."/>
            <person name="Lugli G.A."/>
            <person name="Frangipani E."/>
            <person name="Ventura M."/>
            <person name="Visca P."/>
        </authorList>
    </citation>
    <scope>NUCLEOTIDE SEQUENCE [LARGE SCALE GENOMIC DNA]</scope>
    <source>
        <strain evidence="2 3">DSM 18481</strain>
    </source>
</reference>
<evidence type="ECO:0000313" key="3">
    <source>
        <dbReference type="Proteomes" id="UP001429984"/>
    </source>
</evidence>
<dbReference type="RefSeq" id="WP_194931847.1">
    <property type="nucleotide sequence ID" value="NZ_JADLZT010000008.1"/>
</dbReference>
<dbReference type="Proteomes" id="UP001429984">
    <property type="component" value="Unassembled WGS sequence"/>
</dbReference>
<keyword evidence="3" id="KW-1185">Reference proteome</keyword>
<evidence type="ECO:0000313" key="2">
    <source>
        <dbReference type="EMBL" id="MBF6025234.1"/>
    </source>
</evidence>
<proteinExistence type="predicted"/>
<feature type="chain" id="PRO_5046190970" description="Polymer-forming cytoskeletal protein" evidence="1">
    <location>
        <begin position="23"/>
        <end position="221"/>
    </location>
</feature>
<sequence>MRIRSVLAVSLALALAAPAAFAAQDIDKVNGSITVDAGQEAGDLDTVNGSIRIGAGARTGDAETVNGSITVADDVQAGGLSTVNGSIKVGTNGRVSHGVETVNGGIYVDRGGVIGGGVETVNGAIGLVGTQVGGGIDTVNGDVTVGADSHVKGGLHYSKPSRQLFSTSNRDPRVVIGPNARVDGPLVFERKVTLYVHNTARVGAVTGATAVSYTGALPPAE</sequence>
<name>A0ABS0BC18_9GAMM</name>
<evidence type="ECO:0008006" key="4">
    <source>
        <dbReference type="Google" id="ProtNLM"/>
    </source>
</evidence>
<organism evidence="2 3">
    <name type="scientific">Lysobacter niastensis</name>
    <dbReference type="NCBI Taxonomy" id="380629"/>
    <lineage>
        <taxon>Bacteria</taxon>
        <taxon>Pseudomonadati</taxon>
        <taxon>Pseudomonadota</taxon>
        <taxon>Gammaproteobacteria</taxon>
        <taxon>Lysobacterales</taxon>
        <taxon>Lysobacteraceae</taxon>
        <taxon>Lysobacter</taxon>
    </lineage>
</organism>
<dbReference type="EMBL" id="JADLZT010000008">
    <property type="protein sequence ID" value="MBF6025234.1"/>
    <property type="molecule type" value="Genomic_DNA"/>
</dbReference>
<gene>
    <name evidence="2" type="ORF">IU514_14465</name>
</gene>
<comment type="caution">
    <text evidence="2">The sequence shown here is derived from an EMBL/GenBank/DDBJ whole genome shotgun (WGS) entry which is preliminary data.</text>
</comment>
<accession>A0ABS0BC18</accession>
<keyword evidence="1" id="KW-0732">Signal</keyword>